<proteinExistence type="predicted"/>
<accession>A0A410FRQ9</accession>
<dbReference type="Gene3D" id="3.40.50.970">
    <property type="match status" value="1"/>
</dbReference>
<evidence type="ECO:0000256" key="1">
    <source>
        <dbReference type="ARBA" id="ARBA00023002"/>
    </source>
</evidence>
<dbReference type="InterPro" id="IPR029061">
    <property type="entry name" value="THDP-binding"/>
</dbReference>
<dbReference type="GO" id="GO:0016625">
    <property type="term" value="F:oxidoreductase activity, acting on the aldehyde or oxo group of donors, iron-sulfur protein as acceptor"/>
    <property type="evidence" value="ECO:0007669"/>
    <property type="project" value="UniProtKB-ARBA"/>
</dbReference>
<gene>
    <name evidence="3" type="ORF">BIP78_0141</name>
</gene>
<organism evidence="3 4">
    <name type="scientific">Bipolaricaulis sibiricus</name>
    <dbReference type="NCBI Taxonomy" id="2501609"/>
    <lineage>
        <taxon>Bacteria</taxon>
        <taxon>Candidatus Bipolaricaulota</taxon>
        <taxon>Candidatus Bipolaricaulia</taxon>
        <taxon>Candidatus Bipolaricaulales</taxon>
        <taxon>Candidatus Bipolaricaulaceae</taxon>
        <taxon>Candidatus Bipolaricaulis</taxon>
    </lineage>
</organism>
<sequence length="288" mass="31360">MQVKAKPVPEIVPGAQHPMEKYLRTERIPHIWCSGCGLGTILGNFLYALDELEWDPDSVAVVAGIGCTARIPGYVRLDTYHTTHGRAIAFATGLKLANPKLHVAVISGDGDLFAIGGNHLIHAARRNIDLTVICVNNFNYGMTGGQSGPTTPLDGKTTTTPFGNFEHSFNLVHLAASAGASYVARWTTLDGRRLQRGFVEALSHRGFTFVEVISPCPTNYGRRNKIGEGVDELRYYAAHAMIRHGADPRDAEIIPGKPFLVGKFVESDKPTYHEMYAAKVAEMTGGKK</sequence>
<dbReference type="CDD" id="cd03375">
    <property type="entry name" value="TPP_OGFOR"/>
    <property type="match status" value="1"/>
</dbReference>
<dbReference type="Proteomes" id="UP000287233">
    <property type="component" value="Chromosome"/>
</dbReference>
<dbReference type="PANTHER" id="PTHR48084:SF1">
    <property type="entry name" value="2-OXOGLUTARATE SYNTHASE SUBUNIT KORB"/>
    <property type="match status" value="1"/>
</dbReference>
<dbReference type="AlphaFoldDB" id="A0A410FRQ9"/>
<dbReference type="InterPro" id="IPR011766">
    <property type="entry name" value="TPP_enzyme_TPP-bd"/>
</dbReference>
<dbReference type="KEGG" id="bih:BIP78_0141"/>
<dbReference type="EMBL" id="CP034928">
    <property type="protein sequence ID" value="QAA75909.1"/>
    <property type="molecule type" value="Genomic_DNA"/>
</dbReference>
<dbReference type="GO" id="GO:0030976">
    <property type="term" value="F:thiamine pyrophosphate binding"/>
    <property type="evidence" value="ECO:0007669"/>
    <property type="project" value="InterPro"/>
</dbReference>
<feature type="domain" description="Thiamine pyrophosphate enzyme TPP-binding" evidence="2">
    <location>
        <begin position="69"/>
        <end position="212"/>
    </location>
</feature>
<keyword evidence="1" id="KW-0560">Oxidoreductase</keyword>
<dbReference type="Pfam" id="PF02775">
    <property type="entry name" value="TPP_enzyme_C"/>
    <property type="match status" value="1"/>
</dbReference>
<protein>
    <submittedName>
        <fullName evidence="3">2-oxoglutarate/2-oxoacid ferredoxin oxidoreductase, beta subunit</fullName>
    </submittedName>
</protein>
<evidence type="ECO:0000313" key="4">
    <source>
        <dbReference type="Proteomes" id="UP000287233"/>
    </source>
</evidence>
<reference evidence="4" key="1">
    <citation type="submission" date="2018-12" db="EMBL/GenBank/DDBJ databases">
        <title>Complete genome sequence of an uncultured bacterium of the candidate phylum Bipolaricaulota.</title>
        <authorList>
            <person name="Kadnikov V.V."/>
            <person name="Mardanov A.V."/>
            <person name="Beletsky A.V."/>
            <person name="Frank Y.A."/>
            <person name="Karnachuk O.V."/>
            <person name="Ravin N.V."/>
        </authorList>
    </citation>
    <scope>NUCLEOTIDE SEQUENCE [LARGE SCALE GENOMIC DNA]</scope>
</reference>
<dbReference type="SUPFAM" id="SSF52518">
    <property type="entry name" value="Thiamin diphosphate-binding fold (THDP-binding)"/>
    <property type="match status" value="1"/>
</dbReference>
<dbReference type="GO" id="GO:0045333">
    <property type="term" value="P:cellular respiration"/>
    <property type="evidence" value="ECO:0007669"/>
    <property type="project" value="UniProtKB-ARBA"/>
</dbReference>
<dbReference type="PANTHER" id="PTHR48084">
    <property type="entry name" value="2-OXOGLUTARATE OXIDOREDUCTASE SUBUNIT KORB-RELATED"/>
    <property type="match status" value="1"/>
</dbReference>
<evidence type="ECO:0000313" key="3">
    <source>
        <dbReference type="EMBL" id="QAA75909.1"/>
    </source>
</evidence>
<dbReference type="InterPro" id="IPR051457">
    <property type="entry name" value="2-oxoacid:Fd_oxidoreductase"/>
</dbReference>
<name>A0A410FRQ9_BIPS1</name>
<evidence type="ECO:0000259" key="2">
    <source>
        <dbReference type="Pfam" id="PF02775"/>
    </source>
</evidence>